<dbReference type="Pfam" id="PF03060">
    <property type="entry name" value="NMO"/>
    <property type="match status" value="1"/>
</dbReference>
<evidence type="ECO:0000313" key="11">
    <source>
        <dbReference type="Proteomes" id="UP000325797"/>
    </source>
</evidence>
<evidence type="ECO:0000256" key="9">
    <source>
        <dbReference type="ARBA" id="ARBA00049401"/>
    </source>
</evidence>
<evidence type="ECO:0000256" key="5">
    <source>
        <dbReference type="ARBA" id="ARBA00022643"/>
    </source>
</evidence>
<evidence type="ECO:0000256" key="3">
    <source>
        <dbReference type="ARBA" id="ARBA00022575"/>
    </source>
</evidence>
<evidence type="ECO:0000256" key="4">
    <source>
        <dbReference type="ARBA" id="ARBA00022630"/>
    </source>
</evidence>
<protein>
    <recommendedName>
        <fullName evidence="8">Propionate 3-nitronate monooxygenase</fullName>
    </recommendedName>
</protein>
<keyword evidence="6" id="KW-0560">Oxidoreductase</keyword>
<dbReference type="CDD" id="cd04730">
    <property type="entry name" value="NPD_like"/>
    <property type="match status" value="1"/>
</dbReference>
<name>A0A5J6N1G7_9PROT</name>
<gene>
    <name evidence="10" type="ORF">FRZ61_32740</name>
</gene>
<dbReference type="PANTHER" id="PTHR42747">
    <property type="entry name" value="NITRONATE MONOOXYGENASE-RELATED"/>
    <property type="match status" value="1"/>
</dbReference>
<comment type="catalytic activity">
    <reaction evidence="9">
        <text>3 propionate 3-nitronate + 3 O2 + H2O = 3 3-oxopropanoate + 2 nitrate + nitrite + H2O2 + 3 H(+)</text>
        <dbReference type="Rhea" id="RHEA:57332"/>
        <dbReference type="ChEBI" id="CHEBI:15377"/>
        <dbReference type="ChEBI" id="CHEBI:15378"/>
        <dbReference type="ChEBI" id="CHEBI:15379"/>
        <dbReference type="ChEBI" id="CHEBI:16240"/>
        <dbReference type="ChEBI" id="CHEBI:16301"/>
        <dbReference type="ChEBI" id="CHEBI:17632"/>
        <dbReference type="ChEBI" id="CHEBI:33190"/>
        <dbReference type="ChEBI" id="CHEBI:136067"/>
    </reaction>
</comment>
<dbReference type="Gene3D" id="3.20.20.70">
    <property type="entry name" value="Aldolase class I"/>
    <property type="match status" value="1"/>
</dbReference>
<dbReference type="GO" id="GO:0018580">
    <property type="term" value="F:nitronate monooxygenase activity"/>
    <property type="evidence" value="ECO:0007669"/>
    <property type="project" value="InterPro"/>
</dbReference>
<evidence type="ECO:0000256" key="8">
    <source>
        <dbReference type="ARBA" id="ARBA00031155"/>
    </source>
</evidence>
<reference evidence="10 11" key="1">
    <citation type="submission" date="2019-08" db="EMBL/GenBank/DDBJ databases">
        <title>Hyperibacter terrae gen. nov., sp. nov. and Hyperibacter viscosus sp. nov., two new members in the family Rhodospirillaceae isolated from the rhizosphere of Hypericum perforatum.</title>
        <authorList>
            <person name="Noviana Z."/>
        </authorList>
    </citation>
    <scope>NUCLEOTIDE SEQUENCE [LARGE SCALE GENOMIC DNA]</scope>
    <source>
        <strain evidence="10 11">R5959</strain>
    </source>
</reference>
<evidence type="ECO:0000313" key="10">
    <source>
        <dbReference type="EMBL" id="QEX23337.1"/>
    </source>
</evidence>
<keyword evidence="11" id="KW-1185">Reference proteome</keyword>
<dbReference type="KEGG" id="hadh:FRZ61_32740"/>
<proteinExistence type="inferred from homology"/>
<dbReference type="Proteomes" id="UP000325797">
    <property type="component" value="Chromosome"/>
</dbReference>
<dbReference type="PANTHER" id="PTHR42747:SF3">
    <property type="entry name" value="NITRONATE MONOOXYGENASE-RELATED"/>
    <property type="match status" value="1"/>
</dbReference>
<dbReference type="InterPro" id="IPR013785">
    <property type="entry name" value="Aldolase_TIM"/>
</dbReference>
<dbReference type="EMBL" id="CP042582">
    <property type="protein sequence ID" value="QEX23337.1"/>
    <property type="molecule type" value="Genomic_DNA"/>
</dbReference>
<keyword evidence="4" id="KW-0285">Flavoprotein</keyword>
<dbReference type="GO" id="GO:0009636">
    <property type="term" value="P:response to toxic substance"/>
    <property type="evidence" value="ECO:0007669"/>
    <property type="project" value="UniProtKB-KW"/>
</dbReference>
<accession>A0A5J6N1G7</accession>
<dbReference type="InterPro" id="IPR004136">
    <property type="entry name" value="NMO"/>
</dbReference>
<keyword evidence="3" id="KW-0216">Detoxification</keyword>
<organism evidence="10 11">
    <name type="scientific">Hypericibacter adhaerens</name>
    <dbReference type="NCBI Taxonomy" id="2602016"/>
    <lineage>
        <taxon>Bacteria</taxon>
        <taxon>Pseudomonadati</taxon>
        <taxon>Pseudomonadota</taxon>
        <taxon>Alphaproteobacteria</taxon>
        <taxon>Rhodospirillales</taxon>
        <taxon>Dongiaceae</taxon>
        <taxon>Hypericibacter</taxon>
    </lineage>
</organism>
<evidence type="ECO:0000256" key="6">
    <source>
        <dbReference type="ARBA" id="ARBA00023002"/>
    </source>
</evidence>
<comment type="cofactor">
    <cofactor evidence="1">
        <name>FMN</name>
        <dbReference type="ChEBI" id="CHEBI:58210"/>
    </cofactor>
</comment>
<keyword evidence="7 10" id="KW-0503">Monooxygenase</keyword>
<keyword evidence="5" id="KW-0288">FMN</keyword>
<evidence type="ECO:0000256" key="2">
    <source>
        <dbReference type="ARBA" id="ARBA00009881"/>
    </source>
</evidence>
<dbReference type="SUPFAM" id="SSF51412">
    <property type="entry name" value="Inosine monophosphate dehydrogenase (IMPDH)"/>
    <property type="match status" value="1"/>
</dbReference>
<evidence type="ECO:0000256" key="1">
    <source>
        <dbReference type="ARBA" id="ARBA00001917"/>
    </source>
</evidence>
<dbReference type="AlphaFoldDB" id="A0A5J6N1G7"/>
<sequence>MKVDDSGMQRPDMRRNRLTALLDMQYPLIQGPYGGGLSTVELLVSVSEAGGLGSFGANNLDGPSIAQLVDTIRARTRKAFAINLWVPGPQSDTSPAELARAIERMGRWYDLLGIEPPGVPSSCAGPAFEQQIEALLEVRPPVFSFVFGVPATHVLDKCRAHGIATIGTATTVAEAIILDRAGVDAIVASGFEAGGHRGSFLRPAEESLIGTLALVPQVVDSVTAPVIAAGGIADARGVAAALMLGAQGAQIGTAFLACAEANLPQPHRQAILSVPVKETVLTKAFSGRLARSVRNGLSDACAAGDLPLLPYPAQAWLINTMRSAAVSQDRDDLLSLSCGQAAGLVQGTSARELVGSIVSGLQELLT</sequence>
<comment type="similarity">
    <text evidence="2">Belongs to the nitronate monooxygenase family. NMO class I subfamily.</text>
</comment>
<evidence type="ECO:0000256" key="7">
    <source>
        <dbReference type="ARBA" id="ARBA00023033"/>
    </source>
</evidence>